<keyword evidence="3" id="KW-1185">Reference proteome</keyword>
<name>A0ABS6WT10_9HYPH</name>
<gene>
    <name evidence="2" type="ORF">KY465_15945</name>
</gene>
<dbReference type="InterPro" id="IPR003772">
    <property type="entry name" value="YceD"/>
</dbReference>
<accession>A0ABS6WT10</accession>
<dbReference type="Pfam" id="PF02620">
    <property type="entry name" value="YceD"/>
    <property type="match status" value="1"/>
</dbReference>
<evidence type="ECO:0000256" key="1">
    <source>
        <dbReference type="SAM" id="MobiDB-lite"/>
    </source>
</evidence>
<dbReference type="RefSeq" id="WP_219203090.1">
    <property type="nucleotide sequence ID" value="NZ_JAHWQX010000004.1"/>
</dbReference>
<feature type="compositionally biased region" description="Basic and acidic residues" evidence="1">
    <location>
        <begin position="159"/>
        <end position="175"/>
    </location>
</feature>
<reference evidence="2" key="1">
    <citation type="submission" date="2021-07" db="EMBL/GenBank/DDBJ databases">
        <title>Pseudohoeflea marina sp. nov. a polyhydroxyalcanoate-producing bacterium.</title>
        <authorList>
            <person name="Zheng W."/>
            <person name="Yu S."/>
            <person name="Huang Y."/>
        </authorList>
    </citation>
    <scope>NUCLEOTIDE SEQUENCE</scope>
    <source>
        <strain evidence="2">DP4N28-3</strain>
    </source>
</reference>
<dbReference type="Proteomes" id="UP001430804">
    <property type="component" value="Unassembled WGS sequence"/>
</dbReference>
<evidence type="ECO:0000313" key="3">
    <source>
        <dbReference type="Proteomes" id="UP001430804"/>
    </source>
</evidence>
<dbReference type="EMBL" id="JAHWQX010000004">
    <property type="protein sequence ID" value="MBW3098778.1"/>
    <property type="molecule type" value="Genomic_DNA"/>
</dbReference>
<sequence>MTRTDNDGTADPAFSFTVNVGRIAANPVQLTFAAEGSELRRLATVWGVDEVEAFSGTAAVSRWKRDGVRVKGRVEATVVQPCVVSLEPVRQDISEAFETLFVPENSRLARIELESGEMVIDAEGPDLPETFGGDRIDIGAVAAEYAALAIDPYPRRDDAAFQGHIESDPDRDEKISPFAVLKSATREDPTGENGSD</sequence>
<organism evidence="2 3">
    <name type="scientific">Pseudohoeflea coraliihabitans</name>
    <dbReference type="NCBI Taxonomy" id="2860393"/>
    <lineage>
        <taxon>Bacteria</taxon>
        <taxon>Pseudomonadati</taxon>
        <taxon>Pseudomonadota</taxon>
        <taxon>Alphaproteobacteria</taxon>
        <taxon>Hyphomicrobiales</taxon>
        <taxon>Rhizobiaceae</taxon>
        <taxon>Pseudohoeflea</taxon>
    </lineage>
</organism>
<feature type="region of interest" description="Disordered" evidence="1">
    <location>
        <begin position="159"/>
        <end position="196"/>
    </location>
</feature>
<evidence type="ECO:0000313" key="2">
    <source>
        <dbReference type="EMBL" id="MBW3098778.1"/>
    </source>
</evidence>
<comment type="caution">
    <text evidence="2">The sequence shown here is derived from an EMBL/GenBank/DDBJ whole genome shotgun (WGS) entry which is preliminary data.</text>
</comment>
<proteinExistence type="predicted"/>
<protein>
    <submittedName>
        <fullName evidence="2">DUF177 domain-containing protein</fullName>
    </submittedName>
</protein>